<name>C1DZZ7_MICCC</name>
<keyword evidence="1" id="KW-0812">Transmembrane</keyword>
<dbReference type="eggNOG" id="KOG4650">
    <property type="taxonomic scope" value="Eukaryota"/>
</dbReference>
<dbReference type="GO" id="GO:0016020">
    <property type="term" value="C:membrane"/>
    <property type="evidence" value="ECO:0007669"/>
    <property type="project" value="TreeGrafter"/>
</dbReference>
<feature type="transmembrane region" description="Helical" evidence="1">
    <location>
        <begin position="12"/>
        <end position="34"/>
    </location>
</feature>
<evidence type="ECO:0000256" key="1">
    <source>
        <dbReference type="SAM" id="Phobius"/>
    </source>
</evidence>
<organism evidence="2 3">
    <name type="scientific">Micromonas commoda (strain RCC299 / NOUM17 / CCMP2709)</name>
    <name type="common">Picoplanktonic green alga</name>
    <dbReference type="NCBI Taxonomy" id="296587"/>
    <lineage>
        <taxon>Eukaryota</taxon>
        <taxon>Viridiplantae</taxon>
        <taxon>Chlorophyta</taxon>
        <taxon>Mamiellophyceae</taxon>
        <taxon>Mamiellales</taxon>
        <taxon>Mamiellaceae</taxon>
        <taxon>Micromonas</taxon>
    </lineage>
</organism>
<evidence type="ECO:0000313" key="3">
    <source>
        <dbReference type="Proteomes" id="UP000002009"/>
    </source>
</evidence>
<dbReference type="AlphaFoldDB" id="C1DZZ7"/>
<dbReference type="Proteomes" id="UP000002009">
    <property type="component" value="Chromosome 2"/>
</dbReference>
<dbReference type="EMBL" id="CP001323">
    <property type="protein sequence ID" value="ACO61212.1"/>
    <property type="molecule type" value="Genomic_DNA"/>
</dbReference>
<dbReference type="Gene3D" id="1.20.120.1630">
    <property type="match status" value="1"/>
</dbReference>
<keyword evidence="1" id="KW-0472">Membrane</keyword>
<accession>C1DZZ7</accession>
<dbReference type="PANTHER" id="PTHR32251">
    <property type="entry name" value="3-OXO-5-ALPHA-STEROID 4-DEHYDROGENASE"/>
    <property type="match status" value="1"/>
</dbReference>
<protein>
    <submittedName>
        <fullName evidence="2">Uncharacterized protein</fullName>
    </submittedName>
</protein>
<keyword evidence="1" id="KW-1133">Transmembrane helix</keyword>
<keyword evidence="3" id="KW-1185">Reference proteome</keyword>
<dbReference type="GeneID" id="8240668"/>
<dbReference type="InParanoid" id="C1DZZ7"/>
<feature type="transmembrane region" description="Helical" evidence="1">
    <location>
        <begin position="107"/>
        <end position="131"/>
    </location>
</feature>
<dbReference type="KEGG" id="mis:MICPUN_56364"/>
<reference evidence="2 3" key="1">
    <citation type="journal article" date="2009" name="Science">
        <title>Green evolution and dynamic adaptations revealed by genomes of the marine picoeukaryotes Micromonas.</title>
        <authorList>
            <person name="Worden A.Z."/>
            <person name="Lee J.H."/>
            <person name="Mock T."/>
            <person name="Rouze P."/>
            <person name="Simmons M.P."/>
            <person name="Aerts A.L."/>
            <person name="Allen A.E."/>
            <person name="Cuvelier M.L."/>
            <person name="Derelle E."/>
            <person name="Everett M.V."/>
            <person name="Foulon E."/>
            <person name="Grimwood J."/>
            <person name="Gundlach H."/>
            <person name="Henrissat B."/>
            <person name="Napoli C."/>
            <person name="McDonald S.M."/>
            <person name="Parker M.S."/>
            <person name="Rombauts S."/>
            <person name="Salamov A."/>
            <person name="Von Dassow P."/>
            <person name="Badger J.H."/>
            <person name="Coutinho P.M."/>
            <person name="Demir E."/>
            <person name="Dubchak I."/>
            <person name="Gentemann C."/>
            <person name="Eikrem W."/>
            <person name="Gready J.E."/>
            <person name="John U."/>
            <person name="Lanier W."/>
            <person name="Lindquist E.A."/>
            <person name="Lucas S."/>
            <person name="Mayer K.F."/>
            <person name="Moreau H."/>
            <person name="Not F."/>
            <person name="Otillar R."/>
            <person name="Panaud O."/>
            <person name="Pangilinan J."/>
            <person name="Paulsen I."/>
            <person name="Piegu B."/>
            <person name="Poliakov A."/>
            <person name="Robbens S."/>
            <person name="Schmutz J."/>
            <person name="Toulza E."/>
            <person name="Wyss T."/>
            <person name="Zelensky A."/>
            <person name="Zhou K."/>
            <person name="Armbrust E.V."/>
            <person name="Bhattacharya D."/>
            <person name="Goodenough U.W."/>
            <person name="Van de Peer Y."/>
            <person name="Grigoriev I.V."/>
        </authorList>
    </citation>
    <scope>NUCLEOTIDE SEQUENCE [LARGE SCALE GENOMIC DNA]</scope>
    <source>
        <strain evidence="3">RCC299 / NOUM17</strain>
    </source>
</reference>
<feature type="transmembrane region" description="Helical" evidence="1">
    <location>
        <begin position="67"/>
        <end position="86"/>
    </location>
</feature>
<dbReference type="Pfam" id="PF06966">
    <property type="entry name" value="DUF1295"/>
    <property type="match status" value="1"/>
</dbReference>
<dbReference type="OMA" id="VWWGIFI"/>
<dbReference type="InterPro" id="IPR010721">
    <property type="entry name" value="UstE-like"/>
</dbReference>
<proteinExistence type="predicted"/>
<dbReference type="OrthoDB" id="67965at2759"/>
<dbReference type="PANTHER" id="PTHR32251:SF17">
    <property type="entry name" value="STEROID 5-ALPHA REDUCTASE C-TERMINAL DOMAIN-CONTAINING PROTEIN"/>
    <property type="match status" value="1"/>
</dbReference>
<dbReference type="RefSeq" id="XP_002499954.1">
    <property type="nucleotide sequence ID" value="XM_002499908.1"/>
</dbReference>
<gene>
    <name evidence="2" type="ORF">MICPUN_56364</name>
</gene>
<dbReference type="PROSITE" id="PS50244">
    <property type="entry name" value="S5A_REDUCTASE"/>
    <property type="match status" value="1"/>
</dbReference>
<evidence type="ECO:0000313" key="2">
    <source>
        <dbReference type="EMBL" id="ACO61212.1"/>
    </source>
</evidence>
<dbReference type="FunCoup" id="C1DZZ7">
    <property type="interactions" value="53"/>
</dbReference>
<sequence>MDSIIPGAPLMAQSLGGAAVIDFGIQLVGWAFAAALKTEKFYDLCGSLAFASTAAMTYASSARLPRQGLITGLVCAWTARLGAFLVRRVFRDGGDSRFDEVKHQPGMFLVYWMLQGAWVWVTALPCFLVNGVASQSALHWGDYASMALWIVGFITESAADYQKSAFKSDPRNKGRFIDTGLWSVSRHPNYFGEILMWCGVAGVAVSMNASPGVSVAACASPLFVTFLLTQMSGIPILEKMADERWGNEAAYQEYKRNTPCLVPRLVPVKKQ</sequence>